<evidence type="ECO:0000256" key="8">
    <source>
        <dbReference type="SAM" id="Phobius"/>
    </source>
</evidence>
<feature type="domain" description="Major facilitator superfamily (MFS) profile" evidence="9">
    <location>
        <begin position="1"/>
        <end position="472"/>
    </location>
</feature>
<dbReference type="InterPro" id="IPR004638">
    <property type="entry name" value="EmrB-like"/>
</dbReference>
<dbReference type="AlphaFoldDB" id="A0A9E6XTW0"/>
<proteinExistence type="inferred from homology"/>
<feature type="transmembrane region" description="Helical" evidence="8">
    <location>
        <begin position="86"/>
        <end position="110"/>
    </location>
</feature>
<sequence>MLATLLAALDQTIVATALPRIVTDLEGFNHLSWVVSAYLVASTVTIPLYGKLSDLYGRRRLFVIAISLFIVGSLLCGLAQTMGQLIAFRALQGLGAGGLIPLAQTTIADLFPPRERPRYQGYLTSMWGIAAVAGPLVGGALTDVVSWRWIFLINLPLGLLALVVVVRTMHVPQQRREHKIDYAGAIVLGVAITCILLASVWGGTTYPWGSPEVVGAAIAGIAGVGLFLAIEHRASEPILPLSLFRNRVFAVSTGANAVFGAVLFSVSIYVPVYLQGVLGDSATISGLVLMGFSVGWVTAASLTGNAMSRTGRYKPFPIAGAICVLAGVSLLTQLDSDTSHALAVVFLTIAGIGMGLSVQAYVVATQNAVPVPQLGTATAALVFFRSLAGSLAVAGLGALLSNRLAAELTDRLGNAALRVDTNRLLQGGRVAPELSERTHDALASALQPVFLVTAIIAVAGVACALMLEERPLRTQQPSPEEPSRQSA</sequence>
<protein>
    <submittedName>
        <fullName evidence="10">Multidrug resistance protein 3</fullName>
    </submittedName>
</protein>
<name>A0A9E6XTW0_9ACTN</name>
<dbReference type="PROSITE" id="PS50850">
    <property type="entry name" value="MFS"/>
    <property type="match status" value="1"/>
</dbReference>
<evidence type="ECO:0000256" key="7">
    <source>
        <dbReference type="ARBA" id="ARBA00023136"/>
    </source>
</evidence>
<evidence type="ECO:0000256" key="4">
    <source>
        <dbReference type="ARBA" id="ARBA00022475"/>
    </source>
</evidence>
<feature type="transmembrane region" description="Helical" evidence="8">
    <location>
        <begin position="180"/>
        <end position="201"/>
    </location>
</feature>
<gene>
    <name evidence="10" type="primary">bmr3_1</name>
    <name evidence="10" type="ORF">DSM104329_00736</name>
</gene>
<evidence type="ECO:0000256" key="2">
    <source>
        <dbReference type="ARBA" id="ARBA00007520"/>
    </source>
</evidence>
<evidence type="ECO:0000256" key="5">
    <source>
        <dbReference type="ARBA" id="ARBA00022692"/>
    </source>
</evidence>
<dbReference type="InterPro" id="IPR011701">
    <property type="entry name" value="MFS"/>
</dbReference>
<evidence type="ECO:0000313" key="10">
    <source>
        <dbReference type="EMBL" id="UGS34359.1"/>
    </source>
</evidence>
<keyword evidence="6 8" id="KW-1133">Transmembrane helix</keyword>
<dbReference type="KEGG" id="sbae:DSM104329_00736"/>
<keyword evidence="5 8" id="KW-0812">Transmembrane</keyword>
<feature type="transmembrane region" description="Helical" evidence="8">
    <location>
        <begin position="376"/>
        <end position="400"/>
    </location>
</feature>
<dbReference type="InterPro" id="IPR036259">
    <property type="entry name" value="MFS_trans_sf"/>
</dbReference>
<keyword evidence="4" id="KW-1003">Cell membrane</keyword>
<accession>A0A9E6XTW0</accession>
<dbReference type="Gene3D" id="1.20.1720.10">
    <property type="entry name" value="Multidrug resistance protein D"/>
    <property type="match status" value="1"/>
</dbReference>
<dbReference type="GO" id="GO:0005886">
    <property type="term" value="C:plasma membrane"/>
    <property type="evidence" value="ECO:0007669"/>
    <property type="project" value="UniProtKB-SubCell"/>
</dbReference>
<evidence type="ECO:0000256" key="3">
    <source>
        <dbReference type="ARBA" id="ARBA00022448"/>
    </source>
</evidence>
<dbReference type="EMBL" id="CP087164">
    <property type="protein sequence ID" value="UGS34359.1"/>
    <property type="molecule type" value="Genomic_DNA"/>
</dbReference>
<dbReference type="Proteomes" id="UP001162834">
    <property type="component" value="Chromosome"/>
</dbReference>
<feature type="transmembrane region" description="Helical" evidence="8">
    <location>
        <begin position="147"/>
        <end position="168"/>
    </location>
</feature>
<feature type="transmembrane region" description="Helical" evidence="8">
    <location>
        <begin position="31"/>
        <end position="49"/>
    </location>
</feature>
<dbReference type="PANTHER" id="PTHR23501">
    <property type="entry name" value="MAJOR FACILITATOR SUPERFAMILY"/>
    <property type="match status" value="1"/>
</dbReference>
<dbReference type="NCBIfam" id="TIGR00711">
    <property type="entry name" value="efflux_EmrB"/>
    <property type="match status" value="1"/>
</dbReference>
<reference evidence="10" key="1">
    <citation type="journal article" date="2022" name="Int. J. Syst. Evol. Microbiol.">
        <title>Pseudomonas aegrilactucae sp. nov. and Pseudomonas morbosilactucae sp. nov., pathogens causing bacterial rot of lettuce in Japan.</title>
        <authorList>
            <person name="Sawada H."/>
            <person name="Fujikawa T."/>
            <person name="Satou M."/>
        </authorList>
    </citation>
    <scope>NUCLEOTIDE SEQUENCE</scope>
    <source>
        <strain evidence="10">0166_1</strain>
    </source>
</reference>
<feature type="transmembrane region" description="Helical" evidence="8">
    <location>
        <begin position="445"/>
        <end position="467"/>
    </location>
</feature>
<feature type="transmembrane region" description="Helical" evidence="8">
    <location>
        <begin position="250"/>
        <end position="270"/>
    </location>
</feature>
<feature type="transmembrane region" description="Helical" evidence="8">
    <location>
        <begin position="340"/>
        <end position="364"/>
    </location>
</feature>
<keyword evidence="3" id="KW-0813">Transport</keyword>
<evidence type="ECO:0000259" key="9">
    <source>
        <dbReference type="PROSITE" id="PS50850"/>
    </source>
</evidence>
<dbReference type="InterPro" id="IPR020846">
    <property type="entry name" value="MFS_dom"/>
</dbReference>
<dbReference type="GO" id="GO:0022857">
    <property type="term" value="F:transmembrane transporter activity"/>
    <property type="evidence" value="ECO:0007669"/>
    <property type="project" value="InterPro"/>
</dbReference>
<keyword evidence="7 8" id="KW-0472">Membrane</keyword>
<dbReference type="CDD" id="cd17502">
    <property type="entry name" value="MFS_Azr1_MDR_like"/>
    <property type="match status" value="1"/>
</dbReference>
<evidence type="ECO:0000256" key="6">
    <source>
        <dbReference type="ARBA" id="ARBA00022989"/>
    </source>
</evidence>
<dbReference type="FunFam" id="1.20.1720.10:FF:000004">
    <property type="entry name" value="EmrB/QacA family drug resistance transporter"/>
    <property type="match status" value="1"/>
</dbReference>
<feature type="transmembrane region" description="Helical" evidence="8">
    <location>
        <begin position="61"/>
        <end position="80"/>
    </location>
</feature>
<keyword evidence="11" id="KW-1185">Reference proteome</keyword>
<feature type="transmembrane region" description="Helical" evidence="8">
    <location>
        <begin position="316"/>
        <end position="334"/>
    </location>
</feature>
<dbReference type="Gene3D" id="1.20.1250.20">
    <property type="entry name" value="MFS general substrate transporter like domains"/>
    <property type="match status" value="1"/>
</dbReference>
<dbReference type="PANTHER" id="PTHR23501:SF197">
    <property type="entry name" value="COMD"/>
    <property type="match status" value="1"/>
</dbReference>
<dbReference type="SUPFAM" id="SSF103473">
    <property type="entry name" value="MFS general substrate transporter"/>
    <property type="match status" value="1"/>
</dbReference>
<comment type="subcellular location">
    <subcellularLocation>
        <location evidence="1">Cell membrane</location>
        <topology evidence="1">Multi-pass membrane protein</topology>
    </subcellularLocation>
</comment>
<evidence type="ECO:0000256" key="1">
    <source>
        <dbReference type="ARBA" id="ARBA00004651"/>
    </source>
</evidence>
<feature type="transmembrane region" description="Helical" evidence="8">
    <location>
        <begin position="122"/>
        <end position="141"/>
    </location>
</feature>
<comment type="similarity">
    <text evidence="2">Belongs to the major facilitator superfamily. TCR/Tet family.</text>
</comment>
<dbReference type="Pfam" id="PF07690">
    <property type="entry name" value="MFS_1"/>
    <property type="match status" value="1"/>
</dbReference>
<feature type="transmembrane region" description="Helical" evidence="8">
    <location>
        <begin position="282"/>
        <end position="304"/>
    </location>
</feature>
<evidence type="ECO:0000313" key="11">
    <source>
        <dbReference type="Proteomes" id="UP001162834"/>
    </source>
</evidence>
<organism evidence="10 11">
    <name type="scientific">Capillimicrobium parvum</name>
    <dbReference type="NCBI Taxonomy" id="2884022"/>
    <lineage>
        <taxon>Bacteria</taxon>
        <taxon>Bacillati</taxon>
        <taxon>Actinomycetota</taxon>
        <taxon>Thermoleophilia</taxon>
        <taxon>Solirubrobacterales</taxon>
        <taxon>Capillimicrobiaceae</taxon>
        <taxon>Capillimicrobium</taxon>
    </lineage>
</organism>
<feature type="transmembrane region" description="Helical" evidence="8">
    <location>
        <begin position="213"/>
        <end position="230"/>
    </location>
</feature>